<evidence type="ECO:0000256" key="5">
    <source>
        <dbReference type="SAM" id="MobiDB-lite"/>
    </source>
</evidence>
<dbReference type="GO" id="GO:0051604">
    <property type="term" value="P:protein maturation"/>
    <property type="evidence" value="ECO:0007669"/>
    <property type="project" value="UniProtKB-ARBA"/>
</dbReference>
<feature type="compositionally biased region" description="Polar residues" evidence="5">
    <location>
        <begin position="106"/>
        <end position="116"/>
    </location>
</feature>
<comment type="caution">
    <text evidence="9">The sequence shown here is derived from an EMBL/GenBank/DDBJ whole genome shotgun (WGS) entry which is preliminary data.</text>
</comment>
<feature type="domain" description="Caspase family p10" evidence="6">
    <location>
        <begin position="303"/>
        <end position="413"/>
    </location>
</feature>
<evidence type="ECO:0000256" key="1">
    <source>
        <dbReference type="ARBA" id="ARBA00010134"/>
    </source>
</evidence>
<dbReference type="InterPro" id="IPR001315">
    <property type="entry name" value="CARD"/>
</dbReference>
<dbReference type="GO" id="GO:0005737">
    <property type="term" value="C:cytoplasm"/>
    <property type="evidence" value="ECO:0007669"/>
    <property type="project" value="UniProtKB-ARBA"/>
</dbReference>
<dbReference type="CDD" id="cd01671">
    <property type="entry name" value="CARD"/>
    <property type="match status" value="1"/>
</dbReference>
<dbReference type="Pfam" id="PF00656">
    <property type="entry name" value="Peptidase_C14"/>
    <property type="match status" value="2"/>
</dbReference>
<keyword evidence="2" id="KW-0053">Apoptosis</keyword>
<evidence type="ECO:0008006" key="11">
    <source>
        <dbReference type="Google" id="ProtNLM"/>
    </source>
</evidence>
<dbReference type="CDD" id="cd00032">
    <property type="entry name" value="CASc"/>
    <property type="match status" value="1"/>
</dbReference>
<dbReference type="AlphaFoldDB" id="A0ABD2G465"/>
<dbReference type="InterPro" id="IPR002138">
    <property type="entry name" value="Pept_C14_p10"/>
</dbReference>
<feature type="active site" evidence="3">
    <location>
        <position position="231"/>
    </location>
</feature>
<feature type="compositionally biased region" description="Polar residues" evidence="5">
    <location>
        <begin position="295"/>
        <end position="308"/>
    </location>
</feature>
<dbReference type="PRINTS" id="PR00376">
    <property type="entry name" value="IL1BCENZYME"/>
</dbReference>
<dbReference type="GO" id="GO:0006915">
    <property type="term" value="P:apoptotic process"/>
    <property type="evidence" value="ECO:0007669"/>
    <property type="project" value="UniProtKB-KW"/>
</dbReference>
<proteinExistence type="inferred from homology"/>
<accession>A0ABD2G465</accession>
<reference evidence="9 10" key="2">
    <citation type="journal article" date="2024" name="G3 (Bethesda)">
        <title>The genome of the cryopelagic Antarctic bald notothen, Trematomus borchgrevinki.</title>
        <authorList>
            <person name="Rayamajhi N."/>
            <person name="Rivera-Colon A.G."/>
            <person name="Minhas B.F."/>
            <person name="Cheng C.C."/>
            <person name="Catchen J.M."/>
        </authorList>
    </citation>
    <scope>NUCLEOTIDE SEQUENCE [LARGE SCALE GENOMIC DNA]</scope>
    <source>
        <strain evidence="9">AGRC-2024</strain>
    </source>
</reference>
<sequence length="415" mass="45985">MAANAFLRRNKISIVDTLGADHTLILNKVYEKELITAREYNNLKSINKENVEGHVGALVDTIMNKGEDRCQAFLNLLKTDKDIQETYPELKNMLEKGNCLLPHPVQASSVDNTDNQPESRKEDEQYKLKSKPTGLCLIINNKHFVSGNPRRGTDKDAESLGKEFTSLGFRVLMCKDQTKDQMERALKCFASQWGLTQLQEFKVQEWTGSGFTDLLKAPQHGDAFICCVLSHGNKGGVLGTDKLPLPIKEITRIFMATPESPLTAKPKVFLIQACQGHQIHPMVVSDDLQADDSDSTLQADGSPSTSIPQEADILVHSSTVEDYFSIRDTEGSWFIQSVCKQLKEGCDGKEEIEVILRRVNKEVAGKDGVLRRGPSCGPSCVPSCGPSGCPSCGPTTQMPEIRNTLRKRLVLTHRN</sequence>
<dbReference type="PROSITE" id="PS01122">
    <property type="entry name" value="CASPASE_CYS"/>
    <property type="match status" value="1"/>
</dbReference>
<organism evidence="9 10">
    <name type="scientific">Pagothenia borchgrevinki</name>
    <name type="common">Bald rockcod</name>
    <name type="synonym">Trematomus borchgrevinki</name>
    <dbReference type="NCBI Taxonomy" id="8213"/>
    <lineage>
        <taxon>Eukaryota</taxon>
        <taxon>Metazoa</taxon>
        <taxon>Chordata</taxon>
        <taxon>Craniata</taxon>
        <taxon>Vertebrata</taxon>
        <taxon>Euteleostomi</taxon>
        <taxon>Actinopterygii</taxon>
        <taxon>Neopterygii</taxon>
        <taxon>Teleostei</taxon>
        <taxon>Neoteleostei</taxon>
        <taxon>Acanthomorphata</taxon>
        <taxon>Eupercaria</taxon>
        <taxon>Perciformes</taxon>
        <taxon>Notothenioidei</taxon>
        <taxon>Nototheniidae</taxon>
        <taxon>Pagothenia</taxon>
    </lineage>
</organism>
<evidence type="ECO:0000256" key="2">
    <source>
        <dbReference type="ARBA" id="ARBA00022703"/>
    </source>
</evidence>
<reference evidence="9 10" key="1">
    <citation type="journal article" date="2022" name="G3 (Bethesda)">
        <title>Evaluating Illumina-, Nanopore-, and PacBio-based genome assembly strategies with the bald notothen, Trematomus borchgrevinki.</title>
        <authorList>
            <person name="Rayamajhi N."/>
            <person name="Cheng C.C."/>
            <person name="Catchen J.M."/>
        </authorList>
    </citation>
    <scope>NUCLEOTIDE SEQUENCE [LARGE SCALE GENOMIC DNA]</scope>
    <source>
        <strain evidence="9">AGRC-2024</strain>
    </source>
</reference>
<feature type="region of interest" description="Disordered" evidence="5">
    <location>
        <begin position="105"/>
        <end position="125"/>
    </location>
</feature>
<evidence type="ECO:0000259" key="6">
    <source>
        <dbReference type="PROSITE" id="PS50207"/>
    </source>
</evidence>
<dbReference type="PANTHER" id="PTHR48169:SF7">
    <property type="entry name" value="CASPASE 10"/>
    <property type="match status" value="1"/>
</dbReference>
<dbReference type="EMBL" id="JBIYXZ010002083">
    <property type="protein sequence ID" value="KAL3048705.1"/>
    <property type="molecule type" value="Genomic_DNA"/>
</dbReference>
<dbReference type="PANTHER" id="PTHR48169">
    <property type="entry name" value="DED DOMAIN-CONTAINING PROTEIN"/>
    <property type="match status" value="1"/>
</dbReference>
<dbReference type="Gene3D" id="3.40.50.1460">
    <property type="match status" value="1"/>
</dbReference>
<dbReference type="InterPro" id="IPR011029">
    <property type="entry name" value="DEATH-like_dom_sf"/>
</dbReference>
<feature type="domain" description="Caspase family p20" evidence="7">
    <location>
        <begin position="132"/>
        <end position="278"/>
    </location>
</feature>
<dbReference type="InterPro" id="IPR011600">
    <property type="entry name" value="Pept_C14_caspase"/>
</dbReference>
<dbReference type="PROSITE" id="PS50209">
    <property type="entry name" value="CARD"/>
    <property type="match status" value="1"/>
</dbReference>
<protein>
    <recommendedName>
        <fullName evidence="11">Caspase-8</fullName>
    </recommendedName>
</protein>
<dbReference type="Gene3D" id="1.10.533.10">
    <property type="entry name" value="Death Domain, Fas"/>
    <property type="match status" value="1"/>
</dbReference>
<name>A0ABD2G465_PAGBO</name>
<evidence type="ECO:0000313" key="9">
    <source>
        <dbReference type="EMBL" id="KAL3048705.1"/>
    </source>
</evidence>
<dbReference type="InterPro" id="IPR015917">
    <property type="entry name" value="Pept_C14A"/>
</dbReference>
<dbReference type="PROSITE" id="PS50208">
    <property type="entry name" value="CASPASE_P20"/>
    <property type="match status" value="1"/>
</dbReference>
<evidence type="ECO:0000313" key="10">
    <source>
        <dbReference type="Proteomes" id="UP001619887"/>
    </source>
</evidence>
<dbReference type="SMART" id="SM00115">
    <property type="entry name" value="CASc"/>
    <property type="match status" value="1"/>
</dbReference>
<dbReference type="SUPFAM" id="SSF47986">
    <property type="entry name" value="DEATH domain"/>
    <property type="match status" value="1"/>
</dbReference>
<dbReference type="SUPFAM" id="SSF52129">
    <property type="entry name" value="Caspase-like"/>
    <property type="match status" value="1"/>
</dbReference>
<dbReference type="GO" id="GO:0004197">
    <property type="term" value="F:cysteine-type endopeptidase activity"/>
    <property type="evidence" value="ECO:0007669"/>
    <property type="project" value="UniProtKB-ARBA"/>
</dbReference>
<dbReference type="InterPro" id="IPR033139">
    <property type="entry name" value="Caspase_cys_AS"/>
</dbReference>
<dbReference type="GO" id="GO:0043067">
    <property type="term" value="P:regulation of programmed cell death"/>
    <property type="evidence" value="ECO:0007669"/>
    <property type="project" value="UniProtKB-ARBA"/>
</dbReference>
<dbReference type="Proteomes" id="UP001619887">
    <property type="component" value="Unassembled WGS sequence"/>
</dbReference>
<dbReference type="PIRSF" id="PIRSF038001">
    <property type="entry name" value="Caspase_ICE"/>
    <property type="match status" value="1"/>
</dbReference>
<feature type="region of interest" description="Disordered" evidence="5">
    <location>
        <begin position="291"/>
        <end position="311"/>
    </location>
</feature>
<feature type="active site" evidence="3">
    <location>
        <position position="274"/>
    </location>
</feature>
<dbReference type="PROSITE" id="PS50207">
    <property type="entry name" value="CASPASE_P10"/>
    <property type="match status" value="1"/>
</dbReference>
<evidence type="ECO:0000256" key="3">
    <source>
        <dbReference type="PIRSR" id="PIRSR038001-1"/>
    </source>
</evidence>
<evidence type="ECO:0000259" key="8">
    <source>
        <dbReference type="PROSITE" id="PS50209"/>
    </source>
</evidence>
<dbReference type="InterPro" id="IPR029030">
    <property type="entry name" value="Caspase-like_dom_sf"/>
</dbReference>
<feature type="domain" description="CARD" evidence="8">
    <location>
        <begin position="1"/>
        <end position="78"/>
    </location>
</feature>
<dbReference type="Gene3D" id="3.30.70.1470">
    <property type="entry name" value="Caspase-like"/>
    <property type="match status" value="1"/>
</dbReference>
<evidence type="ECO:0000256" key="4">
    <source>
        <dbReference type="RuleBase" id="RU003971"/>
    </source>
</evidence>
<comment type="similarity">
    <text evidence="1 4">Belongs to the peptidase C14A family.</text>
</comment>
<gene>
    <name evidence="9" type="ORF">OYC64_007294</name>
</gene>
<dbReference type="Pfam" id="PF00619">
    <property type="entry name" value="CARD"/>
    <property type="match status" value="1"/>
</dbReference>
<evidence type="ECO:0000259" key="7">
    <source>
        <dbReference type="PROSITE" id="PS50208"/>
    </source>
</evidence>
<dbReference type="InterPro" id="IPR001309">
    <property type="entry name" value="Pept_C14_p20"/>
</dbReference>
<keyword evidence="10" id="KW-1185">Reference proteome</keyword>